<dbReference type="PROSITE" id="PS51257">
    <property type="entry name" value="PROKAR_LIPOPROTEIN"/>
    <property type="match status" value="1"/>
</dbReference>
<gene>
    <name evidence="2" type="primary">pilx7</name>
    <name evidence="2" type="ORF">RCS29_PIICDS19865R</name>
</gene>
<protein>
    <submittedName>
        <fullName evidence="2">Cnjugal protein Pilx7</fullName>
    </submittedName>
</protein>
<dbReference type="EMBL" id="LT985239">
    <property type="protein sequence ID" value="SPD97782.1"/>
    <property type="molecule type" value="Genomic_DNA"/>
</dbReference>
<dbReference type="RefSeq" id="WP_000720886.1">
    <property type="nucleotide sequence ID" value="NZ_BFNT01000078.1"/>
</dbReference>
<keyword evidence="2" id="KW-0614">Plasmid</keyword>
<accession>A0A2P9E326</accession>
<feature type="signal peptide" evidence="1">
    <location>
        <begin position="1"/>
        <end position="19"/>
    </location>
</feature>
<proteinExistence type="predicted"/>
<dbReference type="Proteomes" id="UP000308292">
    <property type="component" value="Plasmid RCS29_pII"/>
</dbReference>
<evidence type="ECO:0000313" key="2">
    <source>
        <dbReference type="EMBL" id="SPD97782.1"/>
    </source>
</evidence>
<feature type="chain" id="PRO_5015163159" evidence="1">
    <location>
        <begin position="20"/>
        <end position="46"/>
    </location>
</feature>
<evidence type="ECO:0000256" key="1">
    <source>
        <dbReference type="SAM" id="SignalP"/>
    </source>
</evidence>
<reference evidence="3" key="1">
    <citation type="submission" date="2018-02" db="EMBL/GenBank/DDBJ databases">
        <authorList>
            <person name="Cea G.-C."/>
            <person name="William W."/>
        </authorList>
    </citation>
    <scope>NUCLEOTIDE SEQUENCE [LARGE SCALE GENOMIC DNA]</scope>
    <source>
        <strain evidence="3">692</strain>
        <plasmid evidence="3">rcs29_pii</plasmid>
    </source>
</reference>
<name>A0A2P9E326_ECOLX</name>
<dbReference type="AlphaFoldDB" id="A0A2P9E326"/>
<keyword evidence="1" id="KW-0732">Signal</keyword>
<geneLocation type="plasmid" evidence="3">
    <name>rcs29_pii</name>
</geneLocation>
<evidence type="ECO:0000313" key="3">
    <source>
        <dbReference type="Proteomes" id="UP000308292"/>
    </source>
</evidence>
<organism evidence="2 3">
    <name type="scientific">Escherichia coli</name>
    <dbReference type="NCBI Taxonomy" id="562"/>
    <lineage>
        <taxon>Bacteria</taxon>
        <taxon>Pseudomonadati</taxon>
        <taxon>Pseudomonadota</taxon>
        <taxon>Gammaproteobacteria</taxon>
        <taxon>Enterobacterales</taxon>
        <taxon>Enterobacteriaceae</taxon>
        <taxon>Escherichia</taxon>
    </lineage>
</organism>
<sequence length="46" mass="4848">MKKIISLVLLCTLAGCVQKAPLPPEVSGELVPVNTQAIMDEVKNVG</sequence>